<reference evidence="3" key="1">
    <citation type="submission" date="2020-09" db="EMBL/GenBank/DDBJ databases">
        <title>Genome-Enabled Discovery of Anthraquinone Biosynthesis in Senna tora.</title>
        <authorList>
            <person name="Kang S.-H."/>
            <person name="Pandey R.P."/>
            <person name="Lee C.-M."/>
            <person name="Sim J.-S."/>
            <person name="Jeong J.-T."/>
            <person name="Choi B.-S."/>
            <person name="Jung M."/>
            <person name="Ginzburg D."/>
            <person name="Zhao K."/>
            <person name="Won S.Y."/>
            <person name="Oh T.-J."/>
            <person name="Yu Y."/>
            <person name="Kim N.-H."/>
            <person name="Lee O.R."/>
            <person name="Lee T.-H."/>
            <person name="Bashyal P."/>
            <person name="Kim T.-S."/>
            <person name="Lee W.-H."/>
            <person name="Kawkins C."/>
            <person name="Kim C.-K."/>
            <person name="Kim J.S."/>
            <person name="Ahn B.O."/>
            <person name="Rhee S.Y."/>
            <person name="Sohng J.K."/>
        </authorList>
    </citation>
    <scope>NUCLEOTIDE SEQUENCE</scope>
    <source>
        <tissue evidence="3">Leaf</tissue>
    </source>
</reference>
<feature type="compositionally biased region" description="Basic and acidic residues" evidence="1">
    <location>
        <begin position="217"/>
        <end position="236"/>
    </location>
</feature>
<feature type="region of interest" description="Disordered" evidence="1">
    <location>
        <begin position="1"/>
        <end position="55"/>
    </location>
</feature>
<comment type="caution">
    <text evidence="3">The sequence shown here is derived from an EMBL/GenBank/DDBJ whole genome shotgun (WGS) entry which is preliminary data.</text>
</comment>
<feature type="region of interest" description="Disordered" evidence="1">
    <location>
        <begin position="294"/>
        <end position="325"/>
    </location>
</feature>
<dbReference type="Gene3D" id="3.30.420.10">
    <property type="entry name" value="Ribonuclease H-like superfamily/Ribonuclease H"/>
    <property type="match status" value="1"/>
</dbReference>
<dbReference type="EMBL" id="JAAIUW010000012">
    <property type="protein sequence ID" value="KAF7807735.1"/>
    <property type="molecule type" value="Genomic_DNA"/>
</dbReference>
<dbReference type="Pfam" id="PF13966">
    <property type="entry name" value="zf-RVT"/>
    <property type="match status" value="1"/>
</dbReference>
<dbReference type="InterPro" id="IPR026960">
    <property type="entry name" value="RVT-Znf"/>
</dbReference>
<evidence type="ECO:0000259" key="2">
    <source>
        <dbReference type="PROSITE" id="PS50879"/>
    </source>
</evidence>
<dbReference type="PROSITE" id="PS50879">
    <property type="entry name" value="RNASE_H_1"/>
    <property type="match status" value="1"/>
</dbReference>
<dbReference type="AlphaFoldDB" id="A0A834SRT5"/>
<dbReference type="Proteomes" id="UP000634136">
    <property type="component" value="Unassembled WGS sequence"/>
</dbReference>
<dbReference type="GO" id="GO:0004523">
    <property type="term" value="F:RNA-DNA hybrid ribonuclease activity"/>
    <property type="evidence" value="ECO:0007669"/>
    <property type="project" value="InterPro"/>
</dbReference>
<dbReference type="GO" id="GO:0003676">
    <property type="term" value="F:nucleic acid binding"/>
    <property type="evidence" value="ECO:0007669"/>
    <property type="project" value="InterPro"/>
</dbReference>
<organism evidence="3 4">
    <name type="scientific">Senna tora</name>
    <dbReference type="NCBI Taxonomy" id="362788"/>
    <lineage>
        <taxon>Eukaryota</taxon>
        <taxon>Viridiplantae</taxon>
        <taxon>Streptophyta</taxon>
        <taxon>Embryophyta</taxon>
        <taxon>Tracheophyta</taxon>
        <taxon>Spermatophyta</taxon>
        <taxon>Magnoliopsida</taxon>
        <taxon>eudicotyledons</taxon>
        <taxon>Gunneridae</taxon>
        <taxon>Pentapetalae</taxon>
        <taxon>rosids</taxon>
        <taxon>fabids</taxon>
        <taxon>Fabales</taxon>
        <taxon>Fabaceae</taxon>
        <taxon>Caesalpinioideae</taxon>
        <taxon>Cassia clade</taxon>
        <taxon>Senna</taxon>
    </lineage>
</organism>
<dbReference type="InterPro" id="IPR002156">
    <property type="entry name" value="RNaseH_domain"/>
</dbReference>
<dbReference type="Pfam" id="PF13456">
    <property type="entry name" value="RVT_3"/>
    <property type="match status" value="1"/>
</dbReference>
<evidence type="ECO:0000256" key="1">
    <source>
        <dbReference type="SAM" id="MobiDB-lite"/>
    </source>
</evidence>
<keyword evidence="4" id="KW-1185">Reference proteome</keyword>
<dbReference type="InterPro" id="IPR036397">
    <property type="entry name" value="RNaseH_sf"/>
</dbReference>
<dbReference type="InterPro" id="IPR012337">
    <property type="entry name" value="RNaseH-like_sf"/>
</dbReference>
<proteinExistence type="predicted"/>
<evidence type="ECO:0000313" key="3">
    <source>
        <dbReference type="EMBL" id="KAF7807735.1"/>
    </source>
</evidence>
<accession>A0A834SRT5</accession>
<feature type="compositionally biased region" description="Acidic residues" evidence="1">
    <location>
        <begin position="205"/>
        <end position="216"/>
    </location>
</feature>
<feature type="compositionally biased region" description="Basic and acidic residues" evidence="1">
    <location>
        <begin position="1"/>
        <end position="27"/>
    </location>
</feature>
<dbReference type="InterPro" id="IPR044730">
    <property type="entry name" value="RNase_H-like_dom_plant"/>
</dbReference>
<dbReference type="OrthoDB" id="687991at2759"/>
<gene>
    <name evidence="3" type="ORF">G2W53_039896</name>
</gene>
<dbReference type="PANTHER" id="PTHR47723">
    <property type="entry name" value="OS05G0353850 PROTEIN"/>
    <property type="match status" value="1"/>
</dbReference>
<dbReference type="InterPro" id="IPR053151">
    <property type="entry name" value="RNase_H-like"/>
</dbReference>
<dbReference type="PANTHER" id="PTHR47723:SF19">
    <property type="entry name" value="POLYNUCLEOTIDYL TRANSFERASE, RIBONUCLEASE H-LIKE SUPERFAMILY PROTEIN"/>
    <property type="match status" value="1"/>
</dbReference>
<name>A0A834SRT5_9FABA</name>
<protein>
    <submittedName>
        <fullName evidence="3">Ribonuclease H</fullName>
    </submittedName>
</protein>
<feature type="region of interest" description="Disordered" evidence="1">
    <location>
        <begin position="73"/>
        <end position="110"/>
    </location>
</feature>
<sequence length="693" mass="78449">MSEESRMLQDSEKENSILTSEEKDLLKRSNKKVKTGDYGDCATELLPSERSGGIEEIEMEGGIDGMDMEENYIIQEISDDGSKEGEMDSTPMEESPTKSEETSTDIVNLDEERLLANEEGGARRVLWKEDNPAQSYRDKLMGINGKFTDVKVEVGEEAFGPWMLAGRKVRRRPRLNQDLQTKGEEQKLPAKNVVVTQQRFAAIADQEEENTTEEGNEMNKDEPTPTKTDEKSEKPKVASSNQIEGKTKVVKVKQRKAEAGTIIAKRQGNQAQQNTAPNKVVKSYAAKSSEHTLVTSSSQGIKNLSNVSNSPQKAKEGSSIIPPKPPNELDATAWYPSPNGLFTVKSAYLSKVMDDGVLPNPLWRKIWKNQSTQRTRVFLWSLAHNSIMTDNKRLRVGLVDSDVCKRCGSCSETSLHALRDCNVVKPLWQKLVNNTAQPVFFNLNNLQEWVNFNLQNKIGMNPNLPWGSMFGTACWMIWKQRNDWIFNDKKDEANSLMKPIELNVMNWLKSAKLNSSRGILYHESFVTWKPPMEGWIKVNTDGSYNHCTKKMSCGAVIRNDKGEWLMGLAKPMGSGSSLQAEICGIISGLEMAWKYGMKKVTMETDSTEALDFAQDLYDKNHPLRYLAEKIEEYKDRNWQVVFKHTFRETNRVADFLAMYARNRSYEDCLLSSPPDECIELVKNDAQGLGFWHV</sequence>
<feature type="domain" description="RNase H type-1" evidence="2">
    <location>
        <begin position="532"/>
        <end position="662"/>
    </location>
</feature>
<feature type="compositionally biased region" description="Polar residues" evidence="1">
    <location>
        <begin position="294"/>
        <end position="312"/>
    </location>
</feature>
<evidence type="ECO:0000313" key="4">
    <source>
        <dbReference type="Proteomes" id="UP000634136"/>
    </source>
</evidence>
<dbReference type="CDD" id="cd06222">
    <property type="entry name" value="RNase_H_like"/>
    <property type="match status" value="1"/>
</dbReference>
<dbReference type="SUPFAM" id="SSF53098">
    <property type="entry name" value="Ribonuclease H-like"/>
    <property type="match status" value="1"/>
</dbReference>
<feature type="region of interest" description="Disordered" evidence="1">
    <location>
        <begin position="203"/>
        <end position="251"/>
    </location>
</feature>